<evidence type="ECO:0000256" key="11">
    <source>
        <dbReference type="HAMAP-Rule" id="MF_01393"/>
    </source>
</evidence>
<evidence type="ECO:0000256" key="12">
    <source>
        <dbReference type="RuleBase" id="RU000483"/>
    </source>
</evidence>
<comment type="similarity">
    <text evidence="2 11 12">Belongs to the ATPase A chain family.</text>
</comment>
<dbReference type="PANTHER" id="PTHR11410">
    <property type="entry name" value="ATP SYNTHASE SUBUNIT A"/>
    <property type="match status" value="1"/>
</dbReference>
<dbReference type="EMBL" id="FWFG01000093">
    <property type="protein sequence ID" value="SLM93895.1"/>
    <property type="molecule type" value="Genomic_DNA"/>
</dbReference>
<keyword evidence="7 11" id="KW-1133">Transmembrane helix</keyword>
<evidence type="ECO:0000256" key="6">
    <source>
        <dbReference type="ARBA" id="ARBA00022781"/>
    </source>
</evidence>
<dbReference type="GO" id="GO:0046933">
    <property type="term" value="F:proton-transporting ATP synthase activity, rotational mechanism"/>
    <property type="evidence" value="ECO:0007669"/>
    <property type="project" value="UniProtKB-UniRule"/>
</dbReference>
<protein>
    <recommendedName>
        <fullName evidence="11 12">ATP synthase subunit a</fullName>
    </recommendedName>
    <alternativeName>
        <fullName evidence="11">ATP synthase F0 sector subunit a</fullName>
    </alternativeName>
    <alternativeName>
        <fullName evidence="11">F-ATPase subunit 6</fullName>
    </alternativeName>
</protein>
<evidence type="ECO:0000256" key="7">
    <source>
        <dbReference type="ARBA" id="ARBA00022989"/>
    </source>
</evidence>
<keyword evidence="4 11" id="KW-0138">CF(0)</keyword>
<accession>A0A1X6X4H5</accession>
<reference evidence="14 15" key="1">
    <citation type="submission" date="2017-02" db="EMBL/GenBank/DDBJ databases">
        <authorList>
            <person name="Peterson S.W."/>
        </authorList>
    </citation>
    <scope>NUCLEOTIDE SEQUENCE [LARGE SCALE GENOMIC DNA]</scope>
    <source>
        <strain evidence="14 15">CIP104813</strain>
    </source>
</reference>
<evidence type="ECO:0000256" key="9">
    <source>
        <dbReference type="ARBA" id="ARBA00023136"/>
    </source>
</evidence>
<dbReference type="HAMAP" id="MF_01393">
    <property type="entry name" value="ATP_synth_a_bact"/>
    <property type="match status" value="1"/>
</dbReference>
<dbReference type="InterPro" id="IPR035908">
    <property type="entry name" value="F0_ATP_A_sf"/>
</dbReference>
<dbReference type="RefSeq" id="WP_327230755.1">
    <property type="nucleotide sequence ID" value="NZ_FWFG01000093.1"/>
</dbReference>
<dbReference type="NCBIfam" id="TIGR01131">
    <property type="entry name" value="ATP_synt_6_or_A"/>
    <property type="match status" value="1"/>
</dbReference>
<evidence type="ECO:0000256" key="4">
    <source>
        <dbReference type="ARBA" id="ARBA00022547"/>
    </source>
</evidence>
<dbReference type="CDD" id="cd00310">
    <property type="entry name" value="ATP-synt_Fo_a_6"/>
    <property type="match status" value="1"/>
</dbReference>
<dbReference type="GO" id="GO:0005886">
    <property type="term" value="C:plasma membrane"/>
    <property type="evidence" value="ECO:0007669"/>
    <property type="project" value="UniProtKB-SubCell"/>
</dbReference>
<evidence type="ECO:0000256" key="3">
    <source>
        <dbReference type="ARBA" id="ARBA00022448"/>
    </source>
</evidence>
<keyword evidence="3 11" id="KW-0813">Transport</keyword>
<gene>
    <name evidence="11" type="primary">atpB</name>
    <name evidence="14" type="ORF">FM110_10580</name>
</gene>
<dbReference type="Pfam" id="PF00119">
    <property type="entry name" value="ATP-synt_A"/>
    <property type="match status" value="1"/>
</dbReference>
<evidence type="ECO:0000256" key="5">
    <source>
        <dbReference type="ARBA" id="ARBA00022692"/>
    </source>
</evidence>
<evidence type="ECO:0000313" key="14">
    <source>
        <dbReference type="EMBL" id="SLM93895.1"/>
    </source>
</evidence>
<dbReference type="Proteomes" id="UP000195981">
    <property type="component" value="Unassembled WGS sequence"/>
</dbReference>
<name>A0A1X6X4H5_9MICO</name>
<dbReference type="PANTHER" id="PTHR11410:SF0">
    <property type="entry name" value="ATP SYNTHASE SUBUNIT A"/>
    <property type="match status" value="1"/>
</dbReference>
<organism evidence="14 15">
    <name type="scientific">Brachybacterium nesterenkovii</name>
    <dbReference type="NCBI Taxonomy" id="47847"/>
    <lineage>
        <taxon>Bacteria</taxon>
        <taxon>Bacillati</taxon>
        <taxon>Actinomycetota</taxon>
        <taxon>Actinomycetes</taxon>
        <taxon>Micrococcales</taxon>
        <taxon>Dermabacteraceae</taxon>
        <taxon>Brachybacterium</taxon>
    </lineage>
</organism>
<feature type="transmembrane region" description="Helical" evidence="11">
    <location>
        <begin position="253"/>
        <end position="277"/>
    </location>
</feature>
<comment type="function">
    <text evidence="11 12">Key component of the proton channel; it plays a direct role in the translocation of protons across the membrane.</text>
</comment>
<evidence type="ECO:0000256" key="1">
    <source>
        <dbReference type="ARBA" id="ARBA00004141"/>
    </source>
</evidence>
<keyword evidence="5 11" id="KW-0812">Transmembrane</keyword>
<keyword evidence="8 11" id="KW-0406">Ion transport</keyword>
<keyword evidence="10 11" id="KW-0066">ATP synthesis</keyword>
<evidence type="ECO:0000256" key="2">
    <source>
        <dbReference type="ARBA" id="ARBA00006810"/>
    </source>
</evidence>
<dbReference type="InterPro" id="IPR000568">
    <property type="entry name" value="ATP_synth_F0_asu"/>
</dbReference>
<proteinExistence type="inferred from homology"/>
<dbReference type="InterPro" id="IPR045083">
    <property type="entry name" value="ATP_synth_F0_asu_bact/mt"/>
</dbReference>
<comment type="subcellular location">
    <subcellularLocation>
        <location evidence="11 12">Cell membrane</location>
        <topology evidence="11 12">Multi-pass membrane protein</topology>
    </subcellularLocation>
    <subcellularLocation>
        <location evidence="1">Membrane</location>
        <topology evidence="1">Multi-pass membrane protein</topology>
    </subcellularLocation>
</comment>
<dbReference type="SUPFAM" id="SSF81336">
    <property type="entry name" value="F1F0 ATP synthase subunit A"/>
    <property type="match status" value="1"/>
</dbReference>
<dbReference type="GO" id="GO:0045259">
    <property type="term" value="C:proton-transporting ATP synthase complex"/>
    <property type="evidence" value="ECO:0007669"/>
    <property type="project" value="UniProtKB-KW"/>
</dbReference>
<dbReference type="Gene3D" id="1.20.120.220">
    <property type="entry name" value="ATP synthase, F0 complex, subunit A"/>
    <property type="match status" value="1"/>
</dbReference>
<evidence type="ECO:0000313" key="15">
    <source>
        <dbReference type="Proteomes" id="UP000195981"/>
    </source>
</evidence>
<sequence length="320" mass="35300">MPRSPRPRSSGIRRWRRCRPQALHRPPRRIAETKTGRPVAEATGRRPREIDLNTVDDANLLLAEGGLDFHIPSLSEFFPDAILFAGTPFEFNRVQLVRLIVLAVVLITMSVVAARARLVPGKAQSIVELLIEFVHSSIIENTLGMREGRKFAPMLITMFFLIFAMNLAGVIPGLNLAGTSVIGLPLLLALWTFGTYVFFGVKKHGLVGYLKHETMPPGVPKPIYLLLVPIEFLQVVLIRWASLTIRLLANMVAGHIMLVVFIGLTQAMLFSGSWLIAASPLGGALAIGIYGFEMFVAALQAFIFTMLSAVYIQMATSDEH</sequence>
<keyword evidence="6 11" id="KW-0375">Hydrogen ion transport</keyword>
<feature type="transmembrane region" description="Helical" evidence="11">
    <location>
        <begin position="151"/>
        <end position="171"/>
    </location>
</feature>
<keyword evidence="15" id="KW-1185">Reference proteome</keyword>
<feature type="transmembrane region" description="Helical" evidence="11">
    <location>
        <begin position="96"/>
        <end position="114"/>
    </location>
</feature>
<evidence type="ECO:0000256" key="10">
    <source>
        <dbReference type="ARBA" id="ARBA00023310"/>
    </source>
</evidence>
<dbReference type="AlphaFoldDB" id="A0A1X6X4H5"/>
<feature type="transmembrane region" description="Helical" evidence="11">
    <location>
        <begin position="177"/>
        <end position="201"/>
    </location>
</feature>
<feature type="region of interest" description="Disordered" evidence="13">
    <location>
        <begin position="23"/>
        <end position="47"/>
    </location>
</feature>
<keyword evidence="11" id="KW-1003">Cell membrane</keyword>
<evidence type="ECO:0000256" key="13">
    <source>
        <dbReference type="SAM" id="MobiDB-lite"/>
    </source>
</evidence>
<dbReference type="PRINTS" id="PR00123">
    <property type="entry name" value="ATPASEA"/>
</dbReference>
<feature type="transmembrane region" description="Helical" evidence="11">
    <location>
        <begin position="289"/>
        <end position="312"/>
    </location>
</feature>
<evidence type="ECO:0000256" key="8">
    <source>
        <dbReference type="ARBA" id="ARBA00023065"/>
    </source>
</evidence>
<feature type="transmembrane region" description="Helical" evidence="11">
    <location>
        <begin position="222"/>
        <end position="241"/>
    </location>
</feature>
<keyword evidence="9 11" id="KW-0472">Membrane</keyword>